<dbReference type="OrthoDB" id="7679971at2759"/>
<dbReference type="AlphaFoldDB" id="A0A2A3E306"/>
<name>A0A2A3E306_APICC</name>
<feature type="compositionally biased region" description="Basic and acidic residues" evidence="1">
    <location>
        <begin position="104"/>
        <end position="116"/>
    </location>
</feature>
<keyword evidence="3" id="KW-1185">Reference proteome</keyword>
<dbReference type="STRING" id="94128.A0A2A3E306"/>
<dbReference type="EMBL" id="KZ288412">
    <property type="protein sequence ID" value="PBC26078.1"/>
    <property type="molecule type" value="Genomic_DNA"/>
</dbReference>
<protein>
    <submittedName>
        <fullName evidence="2">Uncharacterized protein</fullName>
    </submittedName>
</protein>
<gene>
    <name evidence="2" type="ORF">APICC_08723</name>
</gene>
<reference evidence="2 3" key="1">
    <citation type="submission" date="2014-07" db="EMBL/GenBank/DDBJ databases">
        <title>Genomic and transcriptomic analysis on Apis cerana provide comprehensive insights into honey bee biology.</title>
        <authorList>
            <person name="Diao Q."/>
            <person name="Sun L."/>
            <person name="Zheng H."/>
            <person name="Zheng H."/>
            <person name="Xu S."/>
            <person name="Wang S."/>
            <person name="Zeng Z."/>
            <person name="Hu F."/>
            <person name="Su S."/>
            <person name="Wu J."/>
        </authorList>
    </citation>
    <scope>NUCLEOTIDE SEQUENCE [LARGE SCALE GENOMIC DNA]</scope>
    <source>
        <tissue evidence="2">Pupae without intestine</tissue>
    </source>
</reference>
<proteinExistence type="predicted"/>
<accession>A0A2A3E306</accession>
<feature type="region of interest" description="Disordered" evidence="1">
    <location>
        <begin position="96"/>
        <end position="116"/>
    </location>
</feature>
<dbReference type="Proteomes" id="UP000242457">
    <property type="component" value="Unassembled WGS sequence"/>
</dbReference>
<evidence type="ECO:0000256" key="1">
    <source>
        <dbReference type="SAM" id="MobiDB-lite"/>
    </source>
</evidence>
<organism evidence="2 3">
    <name type="scientific">Apis cerana cerana</name>
    <name type="common">Oriental honeybee</name>
    <dbReference type="NCBI Taxonomy" id="94128"/>
    <lineage>
        <taxon>Eukaryota</taxon>
        <taxon>Metazoa</taxon>
        <taxon>Ecdysozoa</taxon>
        <taxon>Arthropoda</taxon>
        <taxon>Hexapoda</taxon>
        <taxon>Insecta</taxon>
        <taxon>Pterygota</taxon>
        <taxon>Neoptera</taxon>
        <taxon>Endopterygota</taxon>
        <taxon>Hymenoptera</taxon>
        <taxon>Apocrita</taxon>
        <taxon>Aculeata</taxon>
        <taxon>Apoidea</taxon>
        <taxon>Anthophila</taxon>
        <taxon>Apidae</taxon>
        <taxon>Apis</taxon>
    </lineage>
</organism>
<sequence length="269" mass="31356">MSWQRIHEATLRASNINLYWVISRQSFVQESMARTENNRVVGTELEASRRYAFALHTVINIFITYRNYLWGNKFSYIVNYLSILRVESKPQITKLFPIPEETNDPPRRSGNDTKPLDKLFGKLRATYNFVFRKPENMSNVEKILAKDTPDPDIEALKVIWSNRMQSNSKEDSKKSQPKGMYLATNDEWVNDIQPLDHLEPLEPLELEDEVENHKDREVEIVTPRTSFQFPVTLSRHLVDWLGSLLGITYGIYSKLTRAIYSNNTAIRIS</sequence>
<evidence type="ECO:0000313" key="2">
    <source>
        <dbReference type="EMBL" id="PBC26078.1"/>
    </source>
</evidence>
<evidence type="ECO:0000313" key="3">
    <source>
        <dbReference type="Proteomes" id="UP000242457"/>
    </source>
</evidence>